<reference evidence="1 2" key="1">
    <citation type="journal article" date="2021" name="Appl. Environ. Microbiol.">
        <title>Genetic linkage and physical mapping for an oyster mushroom Pleurotus cornucopiae and QTL analysis for the trait cap color.</title>
        <authorList>
            <person name="Zhang Y."/>
            <person name="Gao W."/>
            <person name="Sonnenberg A."/>
            <person name="Chen Q."/>
            <person name="Zhang J."/>
            <person name="Huang C."/>
        </authorList>
    </citation>
    <scope>NUCLEOTIDE SEQUENCE [LARGE SCALE GENOMIC DNA]</scope>
    <source>
        <strain evidence="1">CCMSSC00406</strain>
    </source>
</reference>
<name>A0ACB7J3W3_PLECO</name>
<sequence length="999" mass="108462">MPVLALSSYLHPMDICITIIDITAPPTYTSTITAQYNQSLYLGYYYLNMTSYLVPSGNRNPVICLVRIPFGVTPPPHLVHTTSTLRDLTFGLDWTGSVLTPVCLFLADFACVRLMVIDDAPREEFSPRQRHTLKEFAAIAMREMELWRDKIQLRIRDKIQNSMEQFSRECLEIDSEAQAVSPDQPHSIVGASMDKVYSRAAKLVKKTLDVEGVIVVDVSHCEVLESLNSEGSVSVVLHHGEPVVNVAAAGGSCVDNTDGELNDSAHGTPTPSTPLALPSFSSAPPPSSSGSNTLPHDNFTPQHCASGETTARQLTPEEYSRLVDYFAKHPDGKISEGIVPPAFRPFLPTRIQYALTVPIFNVDKRPFALLCAYNASEHTKRFLEGHELSYLRAIGVIILSAVLKRRMALADKAKSLFISNISHELRTPLHGILAAAELLADTPLNHSQASFLQTVQACGTSLVETVNHVLDFTKLSGNSKSGGVEKVIVPTKVDLMQLVEEAVDGCWVGYRARTQIMRDSAIGSVYSPPEKDAGNGQSSKRNLVETVVDIGHREGNGFIHVILRQLPSSKDDPPNRVKIELGVCDTGKGISQSFLKNQLFHPFSQENPLQTGTGLGLAIVNSIVHSDSVNGTVDVWSEEGLGTELKVTFSADVLPTDEGGYLPSSTDMFRFDDPNNPPTVALVGFDTSHPGVQLLFTVTRNYLVSWWGFNAIQTEDPGLGDIVIINNDPSAIVAATERRDTARPFLIFSALRGSPALMAIASDHENIGGFCRIVYKPGGPSRLRTILNLAMHALKIVTRSQSISPSGDPNTEGSRVIGSPIPRRNSEEISTIRGSRPFFPRSSTAHPGVTSWKALVSPIEADESPEPEIVGPTIPIGNGGTLLKSSVGTIDVAGYDYRDAVDGRDGVNIYQAEGPFDVVLLDLSMPVLDGIGATSEIRQIEAAREQSDNKPARACILALTGMSSLEDKRRAFEAGVDGYLVKPVAFKTLEDMFHKLGIT</sequence>
<organism evidence="1 2">
    <name type="scientific">Pleurotus cornucopiae</name>
    <name type="common">Cornucopia mushroom</name>
    <dbReference type="NCBI Taxonomy" id="5321"/>
    <lineage>
        <taxon>Eukaryota</taxon>
        <taxon>Fungi</taxon>
        <taxon>Dikarya</taxon>
        <taxon>Basidiomycota</taxon>
        <taxon>Agaricomycotina</taxon>
        <taxon>Agaricomycetes</taxon>
        <taxon>Agaricomycetidae</taxon>
        <taxon>Agaricales</taxon>
        <taxon>Pleurotineae</taxon>
        <taxon>Pleurotaceae</taxon>
        <taxon>Pleurotus</taxon>
    </lineage>
</organism>
<accession>A0ACB7J3W3</accession>
<dbReference type="EMBL" id="WQMT02000003">
    <property type="protein sequence ID" value="KAG9224734.1"/>
    <property type="molecule type" value="Genomic_DNA"/>
</dbReference>
<evidence type="ECO:0000313" key="1">
    <source>
        <dbReference type="EMBL" id="KAG9224734.1"/>
    </source>
</evidence>
<evidence type="ECO:0000313" key="2">
    <source>
        <dbReference type="Proteomes" id="UP000824881"/>
    </source>
</evidence>
<keyword evidence="2" id="KW-1185">Reference proteome</keyword>
<gene>
    <name evidence="1" type="ORF">CCMSSC00406_0002115</name>
</gene>
<protein>
    <submittedName>
        <fullName evidence="1">Uncharacterized protein</fullName>
    </submittedName>
</protein>
<dbReference type="Proteomes" id="UP000824881">
    <property type="component" value="Unassembled WGS sequence"/>
</dbReference>
<proteinExistence type="predicted"/>
<comment type="caution">
    <text evidence="1">The sequence shown here is derived from an EMBL/GenBank/DDBJ whole genome shotgun (WGS) entry which is preliminary data.</text>
</comment>